<evidence type="ECO:0000313" key="1">
    <source>
        <dbReference type="EMBL" id="KAH9516269.1"/>
    </source>
</evidence>
<dbReference type="AlphaFoldDB" id="A0A922L5K9"/>
<comment type="caution">
    <text evidence="1">The sequence shown here is derived from an EMBL/GenBank/DDBJ whole genome shotgun (WGS) entry which is preliminary data.</text>
</comment>
<protein>
    <submittedName>
        <fullName evidence="1">Uncharacterized protein</fullName>
    </submittedName>
</protein>
<reference evidence="1" key="2">
    <citation type="journal article" date="2022" name="Res Sq">
        <title>Comparative Genomics Reveals Insights into the Divergent Evolution of Astigmatic Mites and Household Pest Adaptations.</title>
        <authorList>
            <person name="Xiong Q."/>
            <person name="Wan A.T.-Y."/>
            <person name="Liu X.-Y."/>
            <person name="Fung C.S.-H."/>
            <person name="Xiao X."/>
            <person name="Malainual N."/>
            <person name="Hou J."/>
            <person name="Wang L."/>
            <person name="Wang M."/>
            <person name="Yang K."/>
            <person name="Cui Y."/>
            <person name="Leung E."/>
            <person name="Nong W."/>
            <person name="Shin S.-K."/>
            <person name="Au S."/>
            <person name="Jeong K.Y."/>
            <person name="Chew F.T."/>
            <person name="Hui J."/>
            <person name="Leung T.F."/>
            <person name="Tungtrongchitr A."/>
            <person name="Zhong N."/>
            <person name="Liu Z."/>
            <person name="Tsui S."/>
        </authorList>
    </citation>
    <scope>NUCLEOTIDE SEQUENCE</scope>
    <source>
        <strain evidence="1">Derf</strain>
        <tissue evidence="1">Whole organism</tissue>
    </source>
</reference>
<dbReference type="Proteomes" id="UP000790347">
    <property type="component" value="Unassembled WGS sequence"/>
</dbReference>
<gene>
    <name evidence="1" type="ORF">DERF_007023</name>
</gene>
<accession>A0A922L5K9</accession>
<keyword evidence="2" id="KW-1185">Reference proteome</keyword>
<organism evidence="1 2">
    <name type="scientific">Dermatophagoides farinae</name>
    <name type="common">American house dust mite</name>
    <dbReference type="NCBI Taxonomy" id="6954"/>
    <lineage>
        <taxon>Eukaryota</taxon>
        <taxon>Metazoa</taxon>
        <taxon>Ecdysozoa</taxon>
        <taxon>Arthropoda</taxon>
        <taxon>Chelicerata</taxon>
        <taxon>Arachnida</taxon>
        <taxon>Acari</taxon>
        <taxon>Acariformes</taxon>
        <taxon>Sarcoptiformes</taxon>
        <taxon>Astigmata</taxon>
        <taxon>Psoroptidia</taxon>
        <taxon>Analgoidea</taxon>
        <taxon>Pyroglyphidae</taxon>
        <taxon>Dermatophagoidinae</taxon>
        <taxon>Dermatophagoides</taxon>
    </lineage>
</organism>
<evidence type="ECO:0000313" key="2">
    <source>
        <dbReference type="Proteomes" id="UP000790347"/>
    </source>
</evidence>
<proteinExistence type="predicted"/>
<dbReference type="EMBL" id="ASGP02000003">
    <property type="protein sequence ID" value="KAH9516269.1"/>
    <property type="molecule type" value="Genomic_DNA"/>
</dbReference>
<reference evidence="1" key="1">
    <citation type="submission" date="2013-05" db="EMBL/GenBank/DDBJ databases">
        <authorList>
            <person name="Yim A.K.Y."/>
            <person name="Chan T.F."/>
            <person name="Ji K.M."/>
            <person name="Liu X.Y."/>
            <person name="Zhou J.W."/>
            <person name="Li R.Q."/>
            <person name="Yang K.Y."/>
            <person name="Li J."/>
            <person name="Li M."/>
            <person name="Law P.T.W."/>
            <person name="Wu Y.L."/>
            <person name="Cai Z.L."/>
            <person name="Qin H."/>
            <person name="Bao Y."/>
            <person name="Leung R.K.K."/>
            <person name="Ng P.K.S."/>
            <person name="Zou J."/>
            <person name="Zhong X.J."/>
            <person name="Ran P.X."/>
            <person name="Zhong N.S."/>
            <person name="Liu Z.G."/>
            <person name="Tsui S.K.W."/>
        </authorList>
    </citation>
    <scope>NUCLEOTIDE SEQUENCE</scope>
    <source>
        <strain evidence="1">Derf</strain>
        <tissue evidence="1">Whole organism</tissue>
    </source>
</reference>
<name>A0A922L5K9_DERFA</name>
<sequence>MTTSIVCKVTSGSVEVENFIPQILKYQSHLNSITFGKFHAVASLYVLYCVNFDSQCAEQIILKFYPFIIEFSYAFIGLVMNPISF</sequence>